<reference evidence="2 3" key="1">
    <citation type="submission" date="2019-01" db="EMBL/GenBank/DDBJ databases">
        <title>Genome sequencing of strain FW100M-8.</title>
        <authorList>
            <person name="Heo J."/>
            <person name="Kim S.-J."/>
            <person name="Kim J.-S."/>
            <person name="Hong S.-B."/>
            <person name="Kwon S.-W."/>
        </authorList>
    </citation>
    <scope>NUCLEOTIDE SEQUENCE [LARGE SCALE GENOMIC DNA]</scope>
    <source>
        <strain evidence="2 3">FW100M-8</strain>
    </source>
</reference>
<keyword evidence="3" id="KW-1185">Reference proteome</keyword>
<dbReference type="KEGG" id="agf:ET445_00775"/>
<keyword evidence="1" id="KW-0812">Transmembrane</keyword>
<dbReference type="AlphaFoldDB" id="A0A4V0YGR0"/>
<dbReference type="RefSeq" id="WP_129187941.1">
    <property type="nucleotide sequence ID" value="NZ_CP035491.1"/>
</dbReference>
<evidence type="ECO:0000313" key="2">
    <source>
        <dbReference type="EMBL" id="QAY72081.1"/>
    </source>
</evidence>
<accession>A0A4V0YGR0</accession>
<proteinExistence type="predicted"/>
<evidence type="ECO:0000256" key="1">
    <source>
        <dbReference type="SAM" id="Phobius"/>
    </source>
</evidence>
<feature type="transmembrane region" description="Helical" evidence="1">
    <location>
        <begin position="65"/>
        <end position="82"/>
    </location>
</feature>
<feature type="transmembrane region" description="Helical" evidence="1">
    <location>
        <begin position="88"/>
        <end position="111"/>
    </location>
</feature>
<dbReference type="Proteomes" id="UP000291259">
    <property type="component" value="Chromosome"/>
</dbReference>
<dbReference type="EMBL" id="CP035491">
    <property type="protein sequence ID" value="QAY72081.1"/>
    <property type="molecule type" value="Genomic_DNA"/>
</dbReference>
<organism evidence="2 3">
    <name type="scientific">Agromyces protaetiae</name>
    <dbReference type="NCBI Taxonomy" id="2509455"/>
    <lineage>
        <taxon>Bacteria</taxon>
        <taxon>Bacillati</taxon>
        <taxon>Actinomycetota</taxon>
        <taxon>Actinomycetes</taxon>
        <taxon>Micrococcales</taxon>
        <taxon>Microbacteriaceae</taxon>
        <taxon>Agromyces</taxon>
    </lineage>
</organism>
<protein>
    <recommendedName>
        <fullName evidence="4">Transmembrane protein</fullName>
    </recommendedName>
</protein>
<gene>
    <name evidence="2" type="ORF">ET445_00775</name>
</gene>
<name>A0A4V0YGR0_9MICO</name>
<keyword evidence="1" id="KW-1133">Transmembrane helix</keyword>
<evidence type="ECO:0008006" key="4">
    <source>
        <dbReference type="Google" id="ProtNLM"/>
    </source>
</evidence>
<sequence length="117" mass="11726">MTNTEVRVAAKASAWFASVVALAIAAVALIGIWNLALPVTAPGVVCAAIFPPTAGCAGDARILPAIVWSALVLIAAGAAFLLGRRGWLGALAGIVITAVVGGAGYYAVWALRPFILG</sequence>
<keyword evidence="1" id="KW-0472">Membrane</keyword>
<dbReference type="OrthoDB" id="10016818at2"/>
<feature type="transmembrane region" description="Helical" evidence="1">
    <location>
        <begin position="12"/>
        <end position="33"/>
    </location>
</feature>
<evidence type="ECO:0000313" key="3">
    <source>
        <dbReference type="Proteomes" id="UP000291259"/>
    </source>
</evidence>